<keyword evidence="4" id="KW-1185">Reference proteome</keyword>
<dbReference type="SMART" id="SM00248">
    <property type="entry name" value="ANK"/>
    <property type="match status" value="5"/>
</dbReference>
<accession>A0A371FTB4</accession>
<dbReference type="InterPro" id="IPR036770">
    <property type="entry name" value="Ankyrin_rpt-contain_sf"/>
</dbReference>
<dbReference type="Gene3D" id="1.25.40.20">
    <property type="entry name" value="Ankyrin repeat-containing domain"/>
    <property type="match status" value="2"/>
</dbReference>
<keyword evidence="2" id="KW-0040">ANK repeat</keyword>
<feature type="repeat" description="ANK" evidence="2">
    <location>
        <begin position="49"/>
        <end position="71"/>
    </location>
</feature>
<dbReference type="GO" id="GO:0005886">
    <property type="term" value="C:plasma membrane"/>
    <property type="evidence" value="ECO:0007669"/>
    <property type="project" value="UniProtKB-SubCell"/>
</dbReference>
<dbReference type="OrthoDB" id="1930691at2759"/>
<dbReference type="PANTHER" id="PTHR24121:SF15">
    <property type="entry name" value="ANKYRIN REPEAT PROTEIN"/>
    <property type="match status" value="1"/>
</dbReference>
<dbReference type="EMBL" id="QJKJ01007904">
    <property type="protein sequence ID" value="RDX81521.1"/>
    <property type="molecule type" value="Genomic_DNA"/>
</dbReference>
<protein>
    <submittedName>
        <fullName evidence="3">NF-kappa-B inhibitor alpha</fullName>
    </submittedName>
</protein>
<evidence type="ECO:0000313" key="3">
    <source>
        <dbReference type="EMBL" id="RDX81521.1"/>
    </source>
</evidence>
<dbReference type="SUPFAM" id="SSF48403">
    <property type="entry name" value="Ankyrin repeat"/>
    <property type="match status" value="1"/>
</dbReference>
<dbReference type="Proteomes" id="UP000257109">
    <property type="component" value="Unassembled WGS sequence"/>
</dbReference>
<comment type="caution">
    <text evidence="3">The sequence shown here is derived from an EMBL/GenBank/DDBJ whole genome shotgun (WGS) entry which is preliminary data.</text>
</comment>
<feature type="non-terminal residue" evidence="3">
    <location>
        <position position="1"/>
    </location>
</feature>
<evidence type="ECO:0000256" key="1">
    <source>
        <dbReference type="ARBA" id="ARBA00004413"/>
    </source>
</evidence>
<organism evidence="3 4">
    <name type="scientific">Mucuna pruriens</name>
    <name type="common">Velvet bean</name>
    <name type="synonym">Dolichos pruriens</name>
    <dbReference type="NCBI Taxonomy" id="157652"/>
    <lineage>
        <taxon>Eukaryota</taxon>
        <taxon>Viridiplantae</taxon>
        <taxon>Streptophyta</taxon>
        <taxon>Embryophyta</taxon>
        <taxon>Tracheophyta</taxon>
        <taxon>Spermatophyta</taxon>
        <taxon>Magnoliopsida</taxon>
        <taxon>eudicotyledons</taxon>
        <taxon>Gunneridae</taxon>
        <taxon>Pentapetalae</taxon>
        <taxon>rosids</taxon>
        <taxon>fabids</taxon>
        <taxon>Fabales</taxon>
        <taxon>Fabaceae</taxon>
        <taxon>Papilionoideae</taxon>
        <taxon>50 kb inversion clade</taxon>
        <taxon>NPAAA clade</taxon>
        <taxon>indigoferoid/millettioid clade</taxon>
        <taxon>Phaseoleae</taxon>
        <taxon>Mucuna</taxon>
    </lineage>
</organism>
<comment type="subcellular location">
    <subcellularLocation>
        <location evidence="1">Cell membrane</location>
        <topology evidence="1">Peripheral membrane protein</topology>
        <orientation evidence="1">Cytoplasmic side</orientation>
    </subcellularLocation>
</comment>
<dbReference type="PROSITE" id="PS50297">
    <property type="entry name" value="ANK_REP_REGION"/>
    <property type="match status" value="1"/>
</dbReference>
<evidence type="ECO:0000256" key="2">
    <source>
        <dbReference type="PROSITE-ProRule" id="PRU00023"/>
    </source>
</evidence>
<dbReference type="STRING" id="157652.A0A371FTB4"/>
<dbReference type="PROSITE" id="PS50088">
    <property type="entry name" value="ANK_REPEAT"/>
    <property type="match status" value="1"/>
</dbReference>
<evidence type="ECO:0000313" key="4">
    <source>
        <dbReference type="Proteomes" id="UP000257109"/>
    </source>
</evidence>
<dbReference type="AlphaFoldDB" id="A0A371FTB4"/>
<reference evidence="3" key="1">
    <citation type="submission" date="2018-05" db="EMBL/GenBank/DDBJ databases">
        <title>Draft genome of Mucuna pruriens seed.</title>
        <authorList>
            <person name="Nnadi N.E."/>
            <person name="Vos R."/>
            <person name="Hasami M.H."/>
            <person name="Devisetty U.K."/>
            <person name="Aguiy J.C."/>
        </authorList>
    </citation>
    <scope>NUCLEOTIDE SEQUENCE [LARGE SCALE GENOMIC DNA]</scope>
    <source>
        <strain evidence="3">JCA_2017</strain>
    </source>
</reference>
<proteinExistence type="predicted"/>
<gene>
    <name evidence="3" type="primary">Nfkbia</name>
    <name evidence="3" type="ORF">CR513_37790</name>
</gene>
<dbReference type="PANTHER" id="PTHR24121">
    <property type="entry name" value="NO MECHANORECEPTOR POTENTIAL C, ISOFORM D-RELATED"/>
    <property type="match status" value="1"/>
</dbReference>
<sequence>MAADRETSRDMEKTNKRLLKYSMKGKWEKVVEMYEKDGRKAHTARITRSGDTALHVAIIDGQDDVVQRLVKLICSEALRIQNERGNTALHFAASMGRVQTCECIASAKASLLSVRNVDGETPLFLAALHGRKEAFLCLHYIHVNLTHPKPSNYYSNCRRNDGDTILHSAIARDYFDLAFQIIHLYEDLVNWVNECGFSPLHLLASKPSAFRSGSRLGRLEMIVYHGKFLGEFIPTRLLQQTFITYF</sequence>
<dbReference type="Pfam" id="PF12796">
    <property type="entry name" value="Ank_2"/>
    <property type="match status" value="1"/>
</dbReference>
<dbReference type="InterPro" id="IPR002110">
    <property type="entry name" value="Ankyrin_rpt"/>
</dbReference>
<name>A0A371FTB4_MUCPR</name>
<dbReference type="Pfam" id="PF00023">
    <property type="entry name" value="Ank"/>
    <property type="match status" value="1"/>
</dbReference>